<sequence>MKKQTSQLLQLRKKEDRGYTLLEILATVSIIGILAIIAGPVKSWVENPLANGTNQTVGVLNLIRLRAMSTTSAYRIKPDPLAPTNKLQVQIAKTRGCESSTELTTEATSTDQELTVASTEGLVVGDSIVVGNDRENNEIIATNSSTITLGEALGTSQEENATVELINNWLNDINFTEEELILPEEITISGDPTDWTLCFDSRGHANLYDASGVVNSNLTLTLTNSFNQIQSKITIFRGGAVEVEYLD</sequence>
<keyword evidence="1" id="KW-0472">Membrane</keyword>
<protein>
    <recommendedName>
        <fullName evidence="4">Prepilin-type N-terminal cleavage/methylation domain-containing protein</fullName>
    </recommendedName>
</protein>
<keyword evidence="3" id="KW-1185">Reference proteome</keyword>
<keyword evidence="1" id="KW-1133">Transmembrane helix</keyword>
<organism evidence="2 3">
    <name type="scientific">Crocosphaera subtropica (strain ATCC 51142 / BH68)</name>
    <name type="common">Cyanothece sp. (strain ATCC 51142)</name>
    <dbReference type="NCBI Taxonomy" id="43989"/>
    <lineage>
        <taxon>Bacteria</taxon>
        <taxon>Bacillati</taxon>
        <taxon>Cyanobacteriota</taxon>
        <taxon>Cyanophyceae</taxon>
        <taxon>Oscillatoriophycideae</taxon>
        <taxon>Chroococcales</taxon>
        <taxon>Aphanothecaceae</taxon>
        <taxon>Crocosphaera</taxon>
        <taxon>Crocosphaera subtropica</taxon>
    </lineage>
</organism>
<evidence type="ECO:0008006" key="4">
    <source>
        <dbReference type="Google" id="ProtNLM"/>
    </source>
</evidence>
<dbReference type="EMBL" id="CP000806">
    <property type="protein sequence ID" value="ACB52887.1"/>
    <property type="molecule type" value="Genomic_DNA"/>
</dbReference>
<dbReference type="SUPFAM" id="SSF54523">
    <property type="entry name" value="Pili subunits"/>
    <property type="match status" value="1"/>
</dbReference>
<dbReference type="InterPro" id="IPR012902">
    <property type="entry name" value="N_methyl_site"/>
</dbReference>
<dbReference type="InterPro" id="IPR045584">
    <property type="entry name" value="Pilin-like"/>
</dbReference>
<dbReference type="STRING" id="43989.cce_3539"/>
<accession>B1WZY8</accession>
<dbReference type="HOGENOM" id="CLU_1123096_0_0_3"/>
<dbReference type="NCBIfam" id="TIGR02532">
    <property type="entry name" value="IV_pilin_GFxxxE"/>
    <property type="match status" value="1"/>
</dbReference>
<dbReference type="OrthoDB" id="574677at2"/>
<dbReference type="PROSITE" id="PS00409">
    <property type="entry name" value="PROKAR_NTER_METHYL"/>
    <property type="match status" value="1"/>
</dbReference>
<reference evidence="2 3" key="1">
    <citation type="journal article" date="2008" name="Proc. Natl. Acad. Sci. U.S.A.">
        <title>The genome of Cyanothece 51142, a unicellular diazotrophic cyanobacterium important in the marine nitrogen cycle.</title>
        <authorList>
            <person name="Welsh E.A."/>
            <person name="Liberton M."/>
            <person name="Stoeckel J."/>
            <person name="Loh T."/>
            <person name="Elvitigala T."/>
            <person name="Wang C."/>
            <person name="Wollam A."/>
            <person name="Fulton R.S."/>
            <person name="Clifton S.W."/>
            <person name="Jacobs J.M."/>
            <person name="Aurora R."/>
            <person name="Ghosh B.K."/>
            <person name="Sherman L.A."/>
            <person name="Smith R.D."/>
            <person name="Wilson R.K."/>
            <person name="Pakrasi H.B."/>
        </authorList>
    </citation>
    <scope>NUCLEOTIDE SEQUENCE [LARGE SCALE GENOMIC DNA]</scope>
    <source>
        <strain evidence="3">ATCC 51142 / BH68</strain>
    </source>
</reference>
<proteinExistence type="predicted"/>
<dbReference type="Proteomes" id="UP000001203">
    <property type="component" value="Chromosome circular"/>
</dbReference>
<gene>
    <name evidence="2" type="ordered locus">cce_3539</name>
</gene>
<name>B1WZY8_CROS5</name>
<feature type="transmembrane region" description="Helical" evidence="1">
    <location>
        <begin position="21"/>
        <end position="41"/>
    </location>
</feature>
<keyword evidence="1" id="KW-0812">Transmembrane</keyword>
<evidence type="ECO:0000256" key="1">
    <source>
        <dbReference type="SAM" id="Phobius"/>
    </source>
</evidence>
<dbReference type="eggNOG" id="COG4970">
    <property type="taxonomic scope" value="Bacteria"/>
</dbReference>
<dbReference type="Pfam" id="PF07963">
    <property type="entry name" value="N_methyl"/>
    <property type="match status" value="1"/>
</dbReference>
<evidence type="ECO:0000313" key="3">
    <source>
        <dbReference type="Proteomes" id="UP000001203"/>
    </source>
</evidence>
<dbReference type="RefSeq" id="WP_009545294.1">
    <property type="nucleotide sequence ID" value="NC_010546.1"/>
</dbReference>
<dbReference type="KEGG" id="cyt:cce_3539"/>
<evidence type="ECO:0000313" key="2">
    <source>
        <dbReference type="EMBL" id="ACB52887.1"/>
    </source>
</evidence>
<dbReference type="AlphaFoldDB" id="B1WZY8"/>